<gene>
    <name evidence="2" type="ORF">H9L09_12230</name>
</gene>
<organism evidence="2 3">
    <name type="scientific">Nocardioides mesophilus</name>
    <dbReference type="NCBI Taxonomy" id="433659"/>
    <lineage>
        <taxon>Bacteria</taxon>
        <taxon>Bacillati</taxon>
        <taxon>Actinomycetota</taxon>
        <taxon>Actinomycetes</taxon>
        <taxon>Propionibacteriales</taxon>
        <taxon>Nocardioidaceae</taxon>
        <taxon>Nocardioides</taxon>
    </lineage>
</organism>
<evidence type="ECO:0008006" key="4">
    <source>
        <dbReference type="Google" id="ProtNLM"/>
    </source>
</evidence>
<dbReference type="AlphaFoldDB" id="A0A7G9R705"/>
<dbReference type="Proteomes" id="UP000515947">
    <property type="component" value="Chromosome"/>
</dbReference>
<accession>A0A7G9R705</accession>
<evidence type="ECO:0000256" key="1">
    <source>
        <dbReference type="SAM" id="Phobius"/>
    </source>
</evidence>
<dbReference type="RefSeq" id="WP_187577220.1">
    <property type="nucleotide sequence ID" value="NZ_CP060713.1"/>
</dbReference>
<sequence length="66" mass="7237">MASLTLFVWWLLVLIQALQVPDRDWAAAGQSKILLVILMVFLGILGTILYVVIARPSLGRTSPSTV</sequence>
<dbReference type="KEGG" id="nmes:H9L09_12230"/>
<keyword evidence="1" id="KW-0472">Membrane</keyword>
<keyword evidence="1" id="KW-0812">Transmembrane</keyword>
<keyword evidence="1" id="KW-1133">Transmembrane helix</keyword>
<feature type="transmembrane region" description="Helical" evidence="1">
    <location>
        <begin position="33"/>
        <end position="53"/>
    </location>
</feature>
<protein>
    <recommendedName>
        <fullName evidence="4">PLDc_N domain-containing protein</fullName>
    </recommendedName>
</protein>
<reference evidence="2 3" key="1">
    <citation type="submission" date="2020-08" db="EMBL/GenBank/DDBJ databases">
        <title>Genome sequence of Nocardioides mesophilus KACC 16243T.</title>
        <authorList>
            <person name="Hyun D.-W."/>
            <person name="Bae J.-W."/>
        </authorList>
    </citation>
    <scope>NUCLEOTIDE SEQUENCE [LARGE SCALE GENOMIC DNA]</scope>
    <source>
        <strain evidence="2 3">KACC 16243</strain>
    </source>
</reference>
<evidence type="ECO:0000313" key="2">
    <source>
        <dbReference type="EMBL" id="QNN51380.1"/>
    </source>
</evidence>
<name>A0A7G9R705_9ACTN</name>
<proteinExistence type="predicted"/>
<dbReference type="EMBL" id="CP060713">
    <property type="protein sequence ID" value="QNN51380.1"/>
    <property type="molecule type" value="Genomic_DNA"/>
</dbReference>
<keyword evidence="3" id="KW-1185">Reference proteome</keyword>
<evidence type="ECO:0000313" key="3">
    <source>
        <dbReference type="Proteomes" id="UP000515947"/>
    </source>
</evidence>